<feature type="active site" description="O-isoaspartyl threonine intermediate" evidence="3">
    <location>
        <position position="19"/>
    </location>
</feature>
<dbReference type="EC" id="3.5.1.1" evidence="8"/>
<evidence type="ECO:0000313" key="8">
    <source>
        <dbReference type="EMBL" id="AWB34112.1"/>
    </source>
</evidence>
<comment type="similarity">
    <text evidence="1">Belongs to the asparaginase 1 family.</text>
</comment>
<evidence type="ECO:0000259" key="7">
    <source>
        <dbReference type="Pfam" id="PF17763"/>
    </source>
</evidence>
<dbReference type="OrthoDB" id="9788068at2"/>
<evidence type="ECO:0000256" key="2">
    <source>
        <dbReference type="ARBA" id="ARBA00022801"/>
    </source>
</evidence>
<feature type="binding site" evidence="4">
    <location>
        <begin position="98"/>
        <end position="99"/>
    </location>
    <ligand>
        <name>substrate</name>
    </ligand>
</feature>
<proteinExistence type="inferred from homology"/>
<dbReference type="InterPro" id="IPR027475">
    <property type="entry name" value="Asparaginase/glutaminase_AS2"/>
</dbReference>
<keyword evidence="2 8" id="KW-0378">Hydrolase</keyword>
<dbReference type="PANTHER" id="PTHR11707">
    <property type="entry name" value="L-ASPARAGINASE"/>
    <property type="match status" value="1"/>
</dbReference>
<feature type="binding site" evidence="4">
    <location>
        <position position="65"/>
    </location>
    <ligand>
        <name>substrate</name>
    </ligand>
</feature>
<dbReference type="InterPro" id="IPR037152">
    <property type="entry name" value="L-asparaginase_N_sf"/>
</dbReference>
<dbReference type="EMBL" id="CP028901">
    <property type="protein sequence ID" value="AWB34112.1"/>
    <property type="molecule type" value="Genomic_DNA"/>
</dbReference>
<organism evidence="8 9">
    <name type="scientific">Orrella marina</name>
    <dbReference type="NCBI Taxonomy" id="2163011"/>
    <lineage>
        <taxon>Bacteria</taxon>
        <taxon>Pseudomonadati</taxon>
        <taxon>Pseudomonadota</taxon>
        <taxon>Betaproteobacteria</taxon>
        <taxon>Burkholderiales</taxon>
        <taxon>Alcaligenaceae</taxon>
        <taxon>Orrella</taxon>
    </lineage>
</organism>
<dbReference type="GO" id="GO:0004067">
    <property type="term" value="F:asparaginase activity"/>
    <property type="evidence" value="ECO:0007669"/>
    <property type="project" value="UniProtKB-UniRule"/>
</dbReference>
<feature type="domain" description="L-asparaginase N-terminal" evidence="6">
    <location>
        <begin position="11"/>
        <end position="190"/>
    </location>
</feature>
<dbReference type="PIRSF" id="PIRSF500176">
    <property type="entry name" value="L_ASNase"/>
    <property type="match status" value="1"/>
</dbReference>
<evidence type="ECO:0000256" key="5">
    <source>
        <dbReference type="PROSITE-ProRule" id="PRU10100"/>
    </source>
</evidence>
<dbReference type="InterPro" id="IPR036152">
    <property type="entry name" value="Asp/glu_Ase-like_sf"/>
</dbReference>
<protein>
    <submittedName>
        <fullName evidence="8">L-asparaginase 2</fullName>
        <ecNumber evidence="8">3.5.1.1</ecNumber>
    </submittedName>
</protein>
<gene>
    <name evidence="8" type="primary">ansB</name>
    <name evidence="8" type="ORF">DBV39_10775</name>
</gene>
<reference evidence="8 9" key="1">
    <citation type="submission" date="2018-04" db="EMBL/GenBank/DDBJ databases">
        <title>Bordetella sp. HZ20 isolated from seawater.</title>
        <authorList>
            <person name="Sun C."/>
        </authorList>
    </citation>
    <scope>NUCLEOTIDE SEQUENCE [LARGE SCALE GENOMIC DNA]</scope>
    <source>
        <strain evidence="8 9">HZ20</strain>
    </source>
</reference>
<dbReference type="PROSITE" id="PS51732">
    <property type="entry name" value="ASN_GLN_ASE_3"/>
    <property type="match status" value="1"/>
</dbReference>
<dbReference type="InterPro" id="IPR027474">
    <property type="entry name" value="L-asparaginase_N"/>
</dbReference>
<dbReference type="InterPro" id="IPR006034">
    <property type="entry name" value="Asparaginase/glutaminase-like"/>
</dbReference>
<dbReference type="InterPro" id="IPR027473">
    <property type="entry name" value="L-asparaginase_C"/>
</dbReference>
<dbReference type="PIRSF" id="PIRSF001220">
    <property type="entry name" value="L-ASNase_gatD"/>
    <property type="match status" value="1"/>
</dbReference>
<dbReference type="PRINTS" id="PR00139">
    <property type="entry name" value="ASNGLNASE"/>
</dbReference>
<keyword evidence="9" id="KW-1185">Reference proteome</keyword>
<dbReference type="CDD" id="cd08964">
    <property type="entry name" value="L-asparaginase_II"/>
    <property type="match status" value="1"/>
</dbReference>
<evidence type="ECO:0000256" key="3">
    <source>
        <dbReference type="PIRSR" id="PIRSR001220-1"/>
    </source>
</evidence>
<dbReference type="Gene3D" id="3.40.50.40">
    <property type="match status" value="1"/>
</dbReference>
<sequence length="346" mass="36920">MMSSVENKPVVHVLTMGGTIAGVAESAVSASYQAGARPGADLLASIPGLENLADVHVQDVVAKDSSDLELFDWTQLLHAVEKAVQREQVAGVVITHGTDTMEETAFFLSLLLRSDKPVILVGAMRPATALSADGPLNLYNAIAVAVDPASRCRGVQIVMNDRIMPARRVTKGHTTAVESFAMPGHGGFGAGDGTVTMGLVKYFETPCTQGLPEDIQLTWPSSEGTVTYPRVDILYQHVGMMVPEIEQFLGGGPNLLRGLVIAGTGAGNVAACLKPLIDGLRAKDVVIVRSTRVWAGGVIDDYQRLDSEWGLVGAGELSAHKARTLLMLLLRQGYGLDDVRRCFKRF</sequence>
<dbReference type="Gene3D" id="3.40.50.1170">
    <property type="entry name" value="L-asparaginase, N-terminal domain"/>
    <property type="match status" value="1"/>
</dbReference>
<dbReference type="GO" id="GO:0006528">
    <property type="term" value="P:asparagine metabolic process"/>
    <property type="evidence" value="ECO:0007669"/>
    <property type="project" value="InterPro"/>
</dbReference>
<dbReference type="SUPFAM" id="SSF53774">
    <property type="entry name" value="Glutaminase/Asparaginase"/>
    <property type="match status" value="1"/>
</dbReference>
<evidence type="ECO:0000256" key="4">
    <source>
        <dbReference type="PIRSR" id="PIRSR001220-2"/>
    </source>
</evidence>
<dbReference type="RefSeq" id="WP_108621528.1">
    <property type="nucleotide sequence ID" value="NZ_CP028901.1"/>
</dbReference>
<evidence type="ECO:0000256" key="1">
    <source>
        <dbReference type="ARBA" id="ARBA00010518"/>
    </source>
</evidence>
<dbReference type="Pfam" id="PF17763">
    <property type="entry name" value="Asparaginase_C"/>
    <property type="match status" value="1"/>
</dbReference>
<name>A0A2R4XJU9_9BURK</name>
<accession>A0A2R4XJU9</accession>
<dbReference type="FunFam" id="3.40.50.1170:FF:000001">
    <property type="entry name" value="L-asparaginase 2"/>
    <property type="match status" value="1"/>
</dbReference>
<evidence type="ECO:0000313" key="9">
    <source>
        <dbReference type="Proteomes" id="UP000244571"/>
    </source>
</evidence>
<dbReference type="Proteomes" id="UP000244571">
    <property type="component" value="Chromosome"/>
</dbReference>
<dbReference type="Pfam" id="PF00710">
    <property type="entry name" value="Asparaginase"/>
    <property type="match status" value="1"/>
</dbReference>
<dbReference type="PANTHER" id="PTHR11707:SF28">
    <property type="entry name" value="60 KDA LYSOPHOSPHOLIPASE"/>
    <property type="match status" value="1"/>
</dbReference>
<dbReference type="InterPro" id="IPR040919">
    <property type="entry name" value="Asparaginase_C"/>
</dbReference>
<evidence type="ECO:0000259" key="6">
    <source>
        <dbReference type="Pfam" id="PF00710"/>
    </source>
</evidence>
<dbReference type="AlphaFoldDB" id="A0A2R4XJU9"/>
<feature type="active site" evidence="5">
    <location>
        <position position="98"/>
    </location>
</feature>
<dbReference type="PROSITE" id="PS00917">
    <property type="entry name" value="ASN_GLN_ASE_2"/>
    <property type="match status" value="1"/>
</dbReference>
<feature type="domain" description="Asparaginase/glutaminase C-terminal" evidence="7">
    <location>
        <begin position="230"/>
        <end position="343"/>
    </location>
</feature>
<dbReference type="InterPro" id="IPR004550">
    <property type="entry name" value="AsnASE_II"/>
</dbReference>
<dbReference type="KEGG" id="boz:DBV39_10775"/>
<dbReference type="SMART" id="SM00870">
    <property type="entry name" value="Asparaginase"/>
    <property type="match status" value="1"/>
</dbReference>